<keyword evidence="3 6" id="KW-0812">Transmembrane</keyword>
<dbReference type="PANTHER" id="PTHR33885">
    <property type="entry name" value="PHAGE SHOCK PROTEIN C"/>
    <property type="match status" value="1"/>
</dbReference>
<dbReference type="Proteomes" id="UP000305874">
    <property type="component" value="Unassembled WGS sequence"/>
</dbReference>
<dbReference type="AlphaFoldDB" id="A0A0F4Q089"/>
<evidence type="ECO:0000256" key="4">
    <source>
        <dbReference type="ARBA" id="ARBA00022989"/>
    </source>
</evidence>
<keyword evidence="10" id="KW-1185">Reference proteome</keyword>
<keyword evidence="2" id="KW-1003">Cell membrane</keyword>
<dbReference type="InterPro" id="IPR007168">
    <property type="entry name" value="Phageshock_PspC_N"/>
</dbReference>
<dbReference type="InterPro" id="IPR052027">
    <property type="entry name" value="PspC"/>
</dbReference>
<dbReference type="eggNOG" id="COG1983">
    <property type="taxonomic scope" value="Bacteria"/>
</dbReference>
<feature type="domain" description="Phage shock protein PspC N-terminal" evidence="7">
    <location>
        <begin position="5"/>
        <end position="63"/>
    </location>
</feature>
<dbReference type="EMBL" id="JXXZ01000004">
    <property type="protein sequence ID" value="KJZ01218.1"/>
    <property type="molecule type" value="Genomic_DNA"/>
</dbReference>
<feature type="transmembrane region" description="Helical" evidence="6">
    <location>
        <begin position="32"/>
        <end position="61"/>
    </location>
</feature>
<reference evidence="9" key="4">
    <citation type="submission" date="2019-09" db="EMBL/GenBank/DDBJ databases">
        <title>Co-occurence of chitin degradation, pigmentation and bioactivity in marine Pseudoalteromonas.</title>
        <authorList>
            <person name="Sonnenschein E.C."/>
            <person name="Bech P.K."/>
        </authorList>
    </citation>
    <scope>NUCLEOTIDE SEQUENCE</scope>
    <source>
        <strain evidence="9">S2897</strain>
    </source>
</reference>
<dbReference type="NCBIfam" id="TIGR02978">
    <property type="entry name" value="phageshock_pspC"/>
    <property type="match status" value="1"/>
</dbReference>
<name>A0A0F4Q089_9GAMM</name>
<evidence type="ECO:0000256" key="2">
    <source>
        <dbReference type="ARBA" id="ARBA00022475"/>
    </source>
</evidence>
<organism evidence="8 10">
    <name type="scientific">Pseudoalteromonas ruthenica</name>
    <dbReference type="NCBI Taxonomy" id="151081"/>
    <lineage>
        <taxon>Bacteria</taxon>
        <taxon>Pseudomonadati</taxon>
        <taxon>Pseudomonadota</taxon>
        <taxon>Gammaproteobacteria</taxon>
        <taxon>Alteromonadales</taxon>
        <taxon>Pseudoalteromonadaceae</taxon>
        <taxon>Pseudoalteromonas</taxon>
    </lineage>
</organism>
<comment type="caution">
    <text evidence="8">The sequence shown here is derived from an EMBL/GenBank/DDBJ whole genome shotgun (WGS) entry which is preliminary data.</text>
</comment>
<evidence type="ECO:0000313" key="10">
    <source>
        <dbReference type="Proteomes" id="UP000033664"/>
    </source>
</evidence>
<evidence type="ECO:0000256" key="5">
    <source>
        <dbReference type="ARBA" id="ARBA00023136"/>
    </source>
</evidence>
<evidence type="ECO:0000256" key="1">
    <source>
        <dbReference type="ARBA" id="ARBA00004162"/>
    </source>
</evidence>
<accession>A0A0F4Q089</accession>
<proteinExistence type="predicted"/>
<keyword evidence="5 6" id="KW-0472">Membrane</keyword>
<dbReference type="OrthoDB" id="7359894at2"/>
<dbReference type="Pfam" id="PF04024">
    <property type="entry name" value="PspC"/>
    <property type="match status" value="1"/>
</dbReference>
<comment type="subcellular location">
    <subcellularLocation>
        <location evidence="1">Cell membrane</location>
        <topology evidence="1">Single-pass membrane protein</topology>
    </subcellularLocation>
</comment>
<dbReference type="InterPro" id="IPR014320">
    <property type="entry name" value="Phageshock_PspC"/>
</dbReference>
<evidence type="ECO:0000259" key="7">
    <source>
        <dbReference type="Pfam" id="PF04024"/>
    </source>
</evidence>
<keyword evidence="4 6" id="KW-1133">Transmembrane helix</keyword>
<reference evidence="9 11" key="2">
    <citation type="submission" date="2017-12" db="EMBL/GenBank/DDBJ databases">
        <authorList>
            <person name="Paulsen S."/>
            <person name="Gram L.K."/>
        </authorList>
    </citation>
    <scope>NUCLEOTIDE SEQUENCE [LARGE SCALE GENOMIC DNA]</scope>
    <source>
        <strain evidence="9 11">S2897</strain>
    </source>
</reference>
<dbReference type="EMBL" id="PNCG01000019">
    <property type="protein sequence ID" value="TMP85707.1"/>
    <property type="molecule type" value="Genomic_DNA"/>
</dbReference>
<evidence type="ECO:0000256" key="3">
    <source>
        <dbReference type="ARBA" id="ARBA00022692"/>
    </source>
</evidence>
<dbReference type="GeneID" id="58227871"/>
<dbReference type="PATRIC" id="fig|151081.8.peg.90"/>
<dbReference type="GO" id="GO:0005886">
    <property type="term" value="C:plasma membrane"/>
    <property type="evidence" value="ECO:0007669"/>
    <property type="project" value="UniProtKB-SubCell"/>
</dbReference>
<sequence>MSGKRELYRNPERGKLGGVCAGVSDYFNFELWLVRIIFISAVLLAGGPLFIVAYIAAWLILEKKPAAEQTAPSSKSAHVGEVKAKVWQKGEPPRKALKELKEYLGELDNRIQHMETHVTSPTFTVDREINKL</sequence>
<dbReference type="PANTHER" id="PTHR33885:SF3">
    <property type="entry name" value="PHAGE SHOCK PROTEIN C"/>
    <property type="match status" value="1"/>
</dbReference>
<dbReference type="STRING" id="151081.TW72_05130"/>
<reference evidence="8 10" key="1">
    <citation type="journal article" date="2015" name="BMC Genomics">
        <title>Genome mining reveals unlocked bioactive potential of marine Gram-negative bacteria.</title>
        <authorList>
            <person name="Machado H."/>
            <person name="Sonnenschein E.C."/>
            <person name="Melchiorsen J."/>
            <person name="Gram L."/>
        </authorList>
    </citation>
    <scope>NUCLEOTIDE SEQUENCE [LARGE SCALE GENOMIC DNA]</scope>
    <source>
        <strain evidence="8 10">S3137</strain>
    </source>
</reference>
<gene>
    <name evidence="9" type="primary">pspC</name>
    <name evidence="9" type="ORF">CWC05_16745</name>
    <name evidence="8" type="ORF">TW72_05130</name>
</gene>
<evidence type="ECO:0000256" key="6">
    <source>
        <dbReference type="SAM" id="Phobius"/>
    </source>
</evidence>
<evidence type="ECO:0000313" key="8">
    <source>
        <dbReference type="EMBL" id="KJZ01218.1"/>
    </source>
</evidence>
<protein>
    <submittedName>
        <fullName evidence="9">Envelope stress response membrane protein PspC</fullName>
    </submittedName>
    <submittedName>
        <fullName evidence="8">Phage-shock protein</fullName>
    </submittedName>
</protein>
<evidence type="ECO:0000313" key="11">
    <source>
        <dbReference type="Proteomes" id="UP000305874"/>
    </source>
</evidence>
<dbReference type="Proteomes" id="UP000033664">
    <property type="component" value="Unassembled WGS sequence"/>
</dbReference>
<reference evidence="11" key="3">
    <citation type="submission" date="2019-06" db="EMBL/GenBank/DDBJ databases">
        <title>Co-occurence of chitin degradation, pigmentation and bioactivity in marine Pseudoalteromonas.</title>
        <authorList>
            <person name="Sonnenschein E.C."/>
            <person name="Bech P.K."/>
        </authorList>
    </citation>
    <scope>NUCLEOTIDE SEQUENCE [LARGE SCALE GENOMIC DNA]</scope>
    <source>
        <strain evidence="11">S2897</strain>
    </source>
</reference>
<dbReference type="RefSeq" id="WP_022944394.1">
    <property type="nucleotide sequence ID" value="NZ_CP023396.1"/>
</dbReference>
<evidence type="ECO:0000313" key="9">
    <source>
        <dbReference type="EMBL" id="TMP85707.1"/>
    </source>
</evidence>